<dbReference type="EMBL" id="JAENGZ010000715">
    <property type="protein sequence ID" value="KAG6954878.1"/>
    <property type="molecule type" value="Genomic_DNA"/>
</dbReference>
<sequence>MIAFRSIGAARQRSRSPFYRPERLHHYLWSARLILTSLVTQRPGSSMNDVHFKLIGTKE</sequence>
<accession>A0A8T1U416</accession>
<dbReference type="AlphaFoldDB" id="A0A8T1U416"/>
<proteinExistence type="predicted"/>
<evidence type="ECO:0000313" key="2">
    <source>
        <dbReference type="Proteomes" id="UP000688947"/>
    </source>
</evidence>
<protein>
    <submittedName>
        <fullName evidence="1">Uncharacterized protein</fullName>
    </submittedName>
</protein>
<reference evidence="1" key="1">
    <citation type="submission" date="2021-01" db="EMBL/GenBank/DDBJ databases">
        <title>Phytophthora aleatoria, a newly-described species from Pinus radiata is distinct from Phytophthora cactorum isolates based on comparative genomics.</title>
        <authorList>
            <person name="Mcdougal R."/>
            <person name="Panda P."/>
            <person name="Williams N."/>
            <person name="Studholme D.J."/>
        </authorList>
    </citation>
    <scope>NUCLEOTIDE SEQUENCE</scope>
    <source>
        <strain evidence="1">NZFS 3830</strain>
    </source>
</reference>
<gene>
    <name evidence="1" type="ORF">JG687_00011552</name>
</gene>
<comment type="caution">
    <text evidence="1">The sequence shown here is derived from an EMBL/GenBank/DDBJ whole genome shotgun (WGS) entry which is preliminary data.</text>
</comment>
<evidence type="ECO:0000313" key="1">
    <source>
        <dbReference type="EMBL" id="KAG6954878.1"/>
    </source>
</evidence>
<organism evidence="1 2">
    <name type="scientific">Phytophthora cactorum</name>
    <dbReference type="NCBI Taxonomy" id="29920"/>
    <lineage>
        <taxon>Eukaryota</taxon>
        <taxon>Sar</taxon>
        <taxon>Stramenopiles</taxon>
        <taxon>Oomycota</taxon>
        <taxon>Peronosporomycetes</taxon>
        <taxon>Peronosporales</taxon>
        <taxon>Peronosporaceae</taxon>
        <taxon>Phytophthora</taxon>
    </lineage>
</organism>
<dbReference type="Proteomes" id="UP000688947">
    <property type="component" value="Unassembled WGS sequence"/>
</dbReference>
<name>A0A8T1U416_9STRA</name>